<dbReference type="Ensembl" id="ENSMMOT00000020229.1">
    <property type="protein sequence ID" value="ENSMMOP00000019896.1"/>
    <property type="gene ID" value="ENSMMOG00000015108.1"/>
</dbReference>
<reference evidence="2" key="1">
    <citation type="submission" date="2025-08" db="UniProtKB">
        <authorList>
            <consortium name="Ensembl"/>
        </authorList>
    </citation>
    <scope>IDENTIFICATION</scope>
</reference>
<dbReference type="AlphaFoldDB" id="A0A3Q3XBU7"/>
<dbReference type="Gene3D" id="3.30.420.40">
    <property type="match status" value="1"/>
</dbReference>
<evidence type="ECO:0000313" key="3">
    <source>
        <dbReference type="Proteomes" id="UP000261620"/>
    </source>
</evidence>
<dbReference type="Proteomes" id="UP000261620">
    <property type="component" value="Unplaced"/>
</dbReference>
<keyword evidence="3" id="KW-1185">Reference proteome</keyword>
<keyword evidence="1" id="KW-0812">Transmembrane</keyword>
<dbReference type="STRING" id="94237.ENSMMOP00000019896"/>
<feature type="transmembrane region" description="Helical" evidence="1">
    <location>
        <begin position="48"/>
        <end position="68"/>
    </location>
</feature>
<reference evidence="2" key="2">
    <citation type="submission" date="2025-09" db="UniProtKB">
        <authorList>
            <consortium name="Ensembl"/>
        </authorList>
    </citation>
    <scope>IDENTIFICATION</scope>
</reference>
<proteinExistence type="predicted"/>
<dbReference type="InterPro" id="IPR043129">
    <property type="entry name" value="ATPase_NBD"/>
</dbReference>
<sequence length="78" mass="9263">ICEEQHNRWLWDKSGLMKAGFADQDLPNVIFPTIIGMPKYEVVSMGHIFIYYYMLIKVLIVWFALANITNRMRCHSRK</sequence>
<organism evidence="2 3">
    <name type="scientific">Mola mola</name>
    <name type="common">Ocean sunfish</name>
    <name type="synonym">Tetraodon mola</name>
    <dbReference type="NCBI Taxonomy" id="94237"/>
    <lineage>
        <taxon>Eukaryota</taxon>
        <taxon>Metazoa</taxon>
        <taxon>Chordata</taxon>
        <taxon>Craniata</taxon>
        <taxon>Vertebrata</taxon>
        <taxon>Euteleostomi</taxon>
        <taxon>Actinopterygii</taxon>
        <taxon>Neopterygii</taxon>
        <taxon>Teleostei</taxon>
        <taxon>Neoteleostei</taxon>
        <taxon>Acanthomorphata</taxon>
        <taxon>Eupercaria</taxon>
        <taxon>Tetraodontiformes</taxon>
        <taxon>Molidae</taxon>
        <taxon>Mola</taxon>
    </lineage>
</organism>
<keyword evidence="1" id="KW-1133">Transmembrane helix</keyword>
<keyword evidence="1" id="KW-0472">Membrane</keyword>
<evidence type="ECO:0000256" key="1">
    <source>
        <dbReference type="SAM" id="Phobius"/>
    </source>
</evidence>
<evidence type="ECO:0000313" key="2">
    <source>
        <dbReference type="Ensembl" id="ENSMMOP00000019896.1"/>
    </source>
</evidence>
<dbReference type="SUPFAM" id="SSF53067">
    <property type="entry name" value="Actin-like ATPase domain"/>
    <property type="match status" value="1"/>
</dbReference>
<accession>A0A3Q3XBU7</accession>
<name>A0A3Q3XBU7_MOLML</name>
<protein>
    <submittedName>
        <fullName evidence="2">Uncharacterized protein</fullName>
    </submittedName>
</protein>